<dbReference type="PANTHER" id="PTHR46844">
    <property type="entry name" value="SLR5058 PROTEIN"/>
    <property type="match status" value="1"/>
</dbReference>
<proteinExistence type="predicted"/>
<dbReference type="PANTHER" id="PTHR46844:SF1">
    <property type="entry name" value="SLR5058 PROTEIN"/>
    <property type="match status" value="1"/>
</dbReference>
<dbReference type="OrthoDB" id="120976at2759"/>
<evidence type="ECO:0000313" key="4">
    <source>
        <dbReference type="Proteomes" id="UP000014760"/>
    </source>
</evidence>
<reference evidence="4" key="1">
    <citation type="submission" date="2012-12" db="EMBL/GenBank/DDBJ databases">
        <authorList>
            <person name="Hellsten U."/>
            <person name="Grimwood J."/>
            <person name="Chapman J.A."/>
            <person name="Shapiro H."/>
            <person name="Aerts A."/>
            <person name="Otillar R.P."/>
            <person name="Terry A.Y."/>
            <person name="Boore J.L."/>
            <person name="Simakov O."/>
            <person name="Marletaz F."/>
            <person name="Cho S.-J."/>
            <person name="Edsinger-Gonzales E."/>
            <person name="Havlak P."/>
            <person name="Kuo D.-H."/>
            <person name="Larsson T."/>
            <person name="Lv J."/>
            <person name="Arendt D."/>
            <person name="Savage R."/>
            <person name="Osoegawa K."/>
            <person name="de Jong P."/>
            <person name="Lindberg D.R."/>
            <person name="Seaver E.C."/>
            <person name="Weisblat D.A."/>
            <person name="Putnam N.H."/>
            <person name="Grigoriev I.V."/>
            <person name="Rokhsar D.S."/>
        </authorList>
    </citation>
    <scope>NUCLEOTIDE SEQUENCE</scope>
    <source>
        <strain evidence="4">I ESC-2004</strain>
    </source>
</reference>
<keyword evidence="4" id="KW-1185">Reference proteome</keyword>
<feature type="domain" description="NACHT" evidence="1">
    <location>
        <begin position="1"/>
        <end position="121"/>
    </location>
</feature>
<dbReference type="OMA" id="PRDMKVT"/>
<protein>
    <recommendedName>
        <fullName evidence="1">NACHT domain-containing protein</fullName>
    </recommendedName>
</protein>
<evidence type="ECO:0000313" key="2">
    <source>
        <dbReference type="EMBL" id="ELU00147.1"/>
    </source>
</evidence>
<reference evidence="3" key="3">
    <citation type="submission" date="2015-06" db="UniProtKB">
        <authorList>
            <consortium name="EnsemblMetazoa"/>
        </authorList>
    </citation>
    <scope>IDENTIFICATION</scope>
</reference>
<dbReference type="InterPro" id="IPR007111">
    <property type="entry name" value="NACHT_NTPase"/>
</dbReference>
<dbReference type="STRING" id="283909.R7U8X2"/>
<sequence length="154" mass="17024">VQGDPGQGKSTLCQALASKWSKEKHGSQCADRCIHRFDLVIYLTAADLKGYEDIPSAVRSHLLAKDLKVSLSALDESLRSGDVLFLIDAYDEGCQENPLLGDLIQGNIFRGATLLLTSRPNYATDMVRCFDQIISIQGFDANQQSDYVRKFATH</sequence>
<reference evidence="2 4" key="2">
    <citation type="journal article" date="2013" name="Nature">
        <title>Insights into bilaterian evolution from three spiralian genomes.</title>
        <authorList>
            <person name="Simakov O."/>
            <person name="Marletaz F."/>
            <person name="Cho S.J."/>
            <person name="Edsinger-Gonzales E."/>
            <person name="Havlak P."/>
            <person name="Hellsten U."/>
            <person name="Kuo D.H."/>
            <person name="Larsson T."/>
            <person name="Lv J."/>
            <person name="Arendt D."/>
            <person name="Savage R."/>
            <person name="Osoegawa K."/>
            <person name="de Jong P."/>
            <person name="Grimwood J."/>
            <person name="Chapman J.A."/>
            <person name="Shapiro H."/>
            <person name="Aerts A."/>
            <person name="Otillar R.P."/>
            <person name="Terry A.Y."/>
            <person name="Boore J.L."/>
            <person name="Grigoriev I.V."/>
            <person name="Lindberg D.R."/>
            <person name="Seaver E.C."/>
            <person name="Weisblat D.A."/>
            <person name="Putnam N.H."/>
            <person name="Rokhsar D.S."/>
        </authorList>
    </citation>
    <scope>NUCLEOTIDE SEQUENCE</scope>
    <source>
        <strain evidence="2 4">I ESC-2004</strain>
    </source>
</reference>
<dbReference type="InterPro" id="IPR027417">
    <property type="entry name" value="P-loop_NTPase"/>
</dbReference>
<evidence type="ECO:0000259" key="1">
    <source>
        <dbReference type="PROSITE" id="PS50837"/>
    </source>
</evidence>
<dbReference type="SUPFAM" id="SSF52540">
    <property type="entry name" value="P-loop containing nucleoside triphosphate hydrolases"/>
    <property type="match status" value="1"/>
</dbReference>
<dbReference type="EMBL" id="KB306106">
    <property type="protein sequence ID" value="ELU00147.1"/>
    <property type="molecule type" value="Genomic_DNA"/>
</dbReference>
<dbReference type="PROSITE" id="PS50837">
    <property type="entry name" value="NACHT"/>
    <property type="match status" value="1"/>
</dbReference>
<dbReference type="Pfam" id="PF05729">
    <property type="entry name" value="NACHT"/>
    <property type="match status" value="1"/>
</dbReference>
<dbReference type="Proteomes" id="UP000014760">
    <property type="component" value="Unassembled WGS sequence"/>
</dbReference>
<dbReference type="AlphaFoldDB" id="R7U8X2"/>
<gene>
    <name evidence="2" type="ORF">CAPTEDRAFT_116236</name>
</gene>
<feature type="non-terminal residue" evidence="2">
    <location>
        <position position="1"/>
    </location>
</feature>
<dbReference type="Gene3D" id="3.40.50.300">
    <property type="entry name" value="P-loop containing nucleotide triphosphate hydrolases"/>
    <property type="match status" value="1"/>
</dbReference>
<dbReference type="EnsemblMetazoa" id="CapteT116236">
    <property type="protein sequence ID" value="CapteP116236"/>
    <property type="gene ID" value="CapteG116236"/>
</dbReference>
<accession>R7U8X2</accession>
<name>R7U8X2_CAPTE</name>
<dbReference type="HOGENOM" id="CLU_1708699_0_0_1"/>
<organism evidence="2">
    <name type="scientific">Capitella teleta</name>
    <name type="common">Polychaete worm</name>
    <dbReference type="NCBI Taxonomy" id="283909"/>
    <lineage>
        <taxon>Eukaryota</taxon>
        <taxon>Metazoa</taxon>
        <taxon>Spiralia</taxon>
        <taxon>Lophotrochozoa</taxon>
        <taxon>Annelida</taxon>
        <taxon>Polychaeta</taxon>
        <taxon>Sedentaria</taxon>
        <taxon>Scolecida</taxon>
        <taxon>Capitellidae</taxon>
        <taxon>Capitella</taxon>
    </lineage>
</organism>
<dbReference type="EMBL" id="AMQN01009740">
    <property type="status" value="NOT_ANNOTATED_CDS"/>
    <property type="molecule type" value="Genomic_DNA"/>
</dbReference>
<evidence type="ECO:0000313" key="3">
    <source>
        <dbReference type="EnsemblMetazoa" id="CapteP116236"/>
    </source>
</evidence>
<feature type="non-terminal residue" evidence="2">
    <location>
        <position position="154"/>
    </location>
</feature>